<dbReference type="Pfam" id="PF00300">
    <property type="entry name" value="His_Phos_1"/>
    <property type="match status" value="1"/>
</dbReference>
<name>A0A520N211_9GAMM</name>
<gene>
    <name evidence="1" type="ORF">EVA93_03210</name>
</gene>
<protein>
    <submittedName>
        <fullName evidence="1">Histidine phosphatase family protein</fullName>
    </submittedName>
</protein>
<dbReference type="EMBL" id="SHBF01000016">
    <property type="protein sequence ID" value="RZO27502.1"/>
    <property type="molecule type" value="Genomic_DNA"/>
</dbReference>
<reference evidence="1 2" key="1">
    <citation type="submission" date="2019-02" db="EMBL/GenBank/DDBJ databases">
        <title>Prokaryotic population dynamics and viral predation in marine succession experiment using metagenomics: the confinement effect.</title>
        <authorList>
            <person name="Haro-Moreno J.M."/>
            <person name="Rodriguez-Valera F."/>
            <person name="Lopez-Perez M."/>
        </authorList>
    </citation>
    <scope>NUCLEOTIDE SEQUENCE [LARGE SCALE GENOMIC DNA]</scope>
    <source>
        <strain evidence="1">MED-G160</strain>
    </source>
</reference>
<dbReference type="SMART" id="SM00855">
    <property type="entry name" value="PGAM"/>
    <property type="match status" value="1"/>
</dbReference>
<evidence type="ECO:0000313" key="1">
    <source>
        <dbReference type="EMBL" id="RZO27502.1"/>
    </source>
</evidence>
<organism evidence="1 2">
    <name type="scientific">SAR86 cluster bacterium</name>
    <dbReference type="NCBI Taxonomy" id="2030880"/>
    <lineage>
        <taxon>Bacteria</taxon>
        <taxon>Pseudomonadati</taxon>
        <taxon>Pseudomonadota</taxon>
        <taxon>Gammaproteobacteria</taxon>
        <taxon>SAR86 cluster</taxon>
    </lineage>
</organism>
<accession>A0A520N211</accession>
<sequence length="187" mass="21541">MASIEVIFIRHAEASSSWGDHHDPGLSDTGIAQSKKLINRPELKRLDDYSFISSPKLRAINTARPLAKKFEKELIIENIFTEIPSPNIEPENKQDWLKNILQMNKNDLPEKIVEWKDNIISKTKALSQDSVVFTHFMVINALLSELNSKTKLLYFYPDYTSIVKITIEDGEFINFSIDKDKKTFINL</sequence>
<dbReference type="InterPro" id="IPR013078">
    <property type="entry name" value="His_Pase_superF_clade-1"/>
</dbReference>
<dbReference type="Proteomes" id="UP000318710">
    <property type="component" value="Unassembled WGS sequence"/>
</dbReference>
<dbReference type="InterPro" id="IPR029033">
    <property type="entry name" value="His_PPase_superfam"/>
</dbReference>
<dbReference type="SUPFAM" id="SSF53254">
    <property type="entry name" value="Phosphoglycerate mutase-like"/>
    <property type="match status" value="1"/>
</dbReference>
<evidence type="ECO:0000313" key="2">
    <source>
        <dbReference type="Proteomes" id="UP000318710"/>
    </source>
</evidence>
<comment type="caution">
    <text evidence="1">The sequence shown here is derived from an EMBL/GenBank/DDBJ whole genome shotgun (WGS) entry which is preliminary data.</text>
</comment>
<proteinExistence type="predicted"/>
<dbReference type="AlphaFoldDB" id="A0A520N211"/>
<dbReference type="Gene3D" id="3.40.50.1240">
    <property type="entry name" value="Phosphoglycerate mutase-like"/>
    <property type="match status" value="1"/>
</dbReference>
<dbReference type="CDD" id="cd07067">
    <property type="entry name" value="HP_PGM_like"/>
    <property type="match status" value="1"/>
</dbReference>